<keyword evidence="4 7" id="KW-0472">Membrane</keyword>
<organism evidence="9 10">
    <name type="scientific">Dactylonectria macrodidyma</name>
    <dbReference type="NCBI Taxonomy" id="307937"/>
    <lineage>
        <taxon>Eukaryota</taxon>
        <taxon>Fungi</taxon>
        <taxon>Dikarya</taxon>
        <taxon>Ascomycota</taxon>
        <taxon>Pezizomycotina</taxon>
        <taxon>Sordariomycetes</taxon>
        <taxon>Hypocreomycetidae</taxon>
        <taxon>Hypocreales</taxon>
        <taxon>Nectriaceae</taxon>
        <taxon>Dactylonectria</taxon>
    </lineage>
</organism>
<dbReference type="Proteomes" id="UP000738349">
    <property type="component" value="Unassembled WGS sequence"/>
</dbReference>
<dbReference type="InterPro" id="IPR052337">
    <property type="entry name" value="SAT4-like"/>
</dbReference>
<evidence type="ECO:0000256" key="7">
    <source>
        <dbReference type="SAM" id="Phobius"/>
    </source>
</evidence>
<feature type="transmembrane region" description="Helical" evidence="7">
    <location>
        <begin position="128"/>
        <end position="149"/>
    </location>
</feature>
<keyword evidence="3 7" id="KW-1133">Transmembrane helix</keyword>
<evidence type="ECO:0000256" key="2">
    <source>
        <dbReference type="ARBA" id="ARBA00022692"/>
    </source>
</evidence>
<sequence length="342" mass="37632">MDRQAHLVDDSIGITSLAIVGSVFGVSVVLFMLRIYVRVIPKYELNGSDYFASCALVAEAITFSFFAAAVALGLGRHSVFVSPEDSTSILRCLFAIAVAGLWASALARMSIAYLLLTLSTCRTGARVIIWSMIILQVGALIATEIMTLLQCQPIRAIWEHVPDAQCVSIKTMQAGGYLYTVGTAGDLVFAIMPIVLIWNLNRTILERCLVSFLLASGIFATAAAVTRLFYMKTFDYTSSDIFREIMPTFFWCRIEEVALIAASSLPFLKASTEHQLRRLGVPGFPGFRNTQRSLQTFHSQSPSSESRRCELIDREERACELSENSWDAEARGSSSSGTTKSQ</sequence>
<accession>A0A9P9F322</accession>
<evidence type="ECO:0000256" key="3">
    <source>
        <dbReference type="ARBA" id="ARBA00022989"/>
    </source>
</evidence>
<dbReference type="PANTHER" id="PTHR33048:SF129">
    <property type="entry name" value="INTEGRAL MEMBRANE PROTEIN-RELATED"/>
    <property type="match status" value="1"/>
</dbReference>
<feature type="region of interest" description="Disordered" evidence="6">
    <location>
        <begin position="323"/>
        <end position="342"/>
    </location>
</feature>
<comment type="subcellular location">
    <subcellularLocation>
        <location evidence="1">Membrane</location>
        <topology evidence="1">Multi-pass membrane protein</topology>
    </subcellularLocation>
</comment>
<dbReference type="AlphaFoldDB" id="A0A9P9F322"/>
<feature type="transmembrane region" description="Helical" evidence="7">
    <location>
        <begin position="177"/>
        <end position="198"/>
    </location>
</feature>
<feature type="transmembrane region" description="Helical" evidence="7">
    <location>
        <begin position="94"/>
        <end position="116"/>
    </location>
</feature>
<evidence type="ECO:0000256" key="5">
    <source>
        <dbReference type="ARBA" id="ARBA00038359"/>
    </source>
</evidence>
<keyword evidence="2 7" id="KW-0812">Transmembrane</keyword>
<reference evidence="9" key="1">
    <citation type="journal article" date="2021" name="Nat. Commun.">
        <title>Genetic determinants of endophytism in the Arabidopsis root mycobiome.</title>
        <authorList>
            <person name="Mesny F."/>
            <person name="Miyauchi S."/>
            <person name="Thiergart T."/>
            <person name="Pickel B."/>
            <person name="Atanasova L."/>
            <person name="Karlsson M."/>
            <person name="Huettel B."/>
            <person name="Barry K.W."/>
            <person name="Haridas S."/>
            <person name="Chen C."/>
            <person name="Bauer D."/>
            <person name="Andreopoulos W."/>
            <person name="Pangilinan J."/>
            <person name="LaButti K."/>
            <person name="Riley R."/>
            <person name="Lipzen A."/>
            <person name="Clum A."/>
            <person name="Drula E."/>
            <person name="Henrissat B."/>
            <person name="Kohler A."/>
            <person name="Grigoriev I.V."/>
            <person name="Martin F.M."/>
            <person name="Hacquard S."/>
        </authorList>
    </citation>
    <scope>NUCLEOTIDE SEQUENCE</scope>
    <source>
        <strain evidence="9">MPI-CAGE-AT-0147</strain>
    </source>
</reference>
<protein>
    <recommendedName>
        <fullName evidence="8">Rhodopsin domain-containing protein</fullName>
    </recommendedName>
</protein>
<feature type="compositionally biased region" description="Polar residues" evidence="6">
    <location>
        <begin position="332"/>
        <end position="342"/>
    </location>
</feature>
<evidence type="ECO:0000313" key="10">
    <source>
        <dbReference type="Proteomes" id="UP000738349"/>
    </source>
</evidence>
<comment type="similarity">
    <text evidence="5">Belongs to the SAT4 family.</text>
</comment>
<evidence type="ECO:0000256" key="4">
    <source>
        <dbReference type="ARBA" id="ARBA00023136"/>
    </source>
</evidence>
<evidence type="ECO:0000313" key="9">
    <source>
        <dbReference type="EMBL" id="KAH7153513.1"/>
    </source>
</evidence>
<feature type="domain" description="Rhodopsin" evidence="8">
    <location>
        <begin position="33"/>
        <end position="270"/>
    </location>
</feature>
<comment type="caution">
    <text evidence="9">The sequence shown here is derived from an EMBL/GenBank/DDBJ whole genome shotgun (WGS) entry which is preliminary data.</text>
</comment>
<evidence type="ECO:0000259" key="8">
    <source>
        <dbReference type="Pfam" id="PF20684"/>
    </source>
</evidence>
<dbReference type="GO" id="GO:0016020">
    <property type="term" value="C:membrane"/>
    <property type="evidence" value="ECO:0007669"/>
    <property type="project" value="UniProtKB-SubCell"/>
</dbReference>
<feature type="transmembrane region" description="Helical" evidence="7">
    <location>
        <begin position="210"/>
        <end position="230"/>
    </location>
</feature>
<keyword evidence="10" id="KW-1185">Reference proteome</keyword>
<proteinExistence type="inferred from homology"/>
<feature type="transmembrane region" description="Helical" evidence="7">
    <location>
        <begin position="12"/>
        <end position="37"/>
    </location>
</feature>
<dbReference type="OrthoDB" id="3923077at2759"/>
<gene>
    <name evidence="9" type="ORF">EDB81DRAFT_758458</name>
</gene>
<dbReference type="EMBL" id="JAGMUV010000006">
    <property type="protein sequence ID" value="KAH7153513.1"/>
    <property type="molecule type" value="Genomic_DNA"/>
</dbReference>
<evidence type="ECO:0000256" key="1">
    <source>
        <dbReference type="ARBA" id="ARBA00004141"/>
    </source>
</evidence>
<name>A0A9P9F322_9HYPO</name>
<dbReference type="InterPro" id="IPR049326">
    <property type="entry name" value="Rhodopsin_dom_fungi"/>
</dbReference>
<evidence type="ECO:0000256" key="6">
    <source>
        <dbReference type="SAM" id="MobiDB-lite"/>
    </source>
</evidence>
<dbReference type="PANTHER" id="PTHR33048">
    <property type="entry name" value="PTH11-LIKE INTEGRAL MEMBRANE PROTEIN (AFU_ORTHOLOGUE AFUA_5G11245)"/>
    <property type="match status" value="1"/>
</dbReference>
<feature type="transmembrane region" description="Helical" evidence="7">
    <location>
        <begin position="49"/>
        <end position="74"/>
    </location>
</feature>
<dbReference type="Pfam" id="PF20684">
    <property type="entry name" value="Fung_rhodopsin"/>
    <property type="match status" value="1"/>
</dbReference>